<evidence type="ECO:0000313" key="2">
    <source>
        <dbReference type="Proteomes" id="UP000524187"/>
    </source>
</evidence>
<organism evidence="1 2">
    <name type="scientific">Casuarius casuarius</name>
    <name type="common">Southern cassowary</name>
    <name type="synonym">Struthio casuarius</name>
    <dbReference type="NCBI Taxonomy" id="8787"/>
    <lineage>
        <taxon>Eukaryota</taxon>
        <taxon>Metazoa</taxon>
        <taxon>Chordata</taxon>
        <taxon>Craniata</taxon>
        <taxon>Vertebrata</taxon>
        <taxon>Euteleostomi</taxon>
        <taxon>Archelosauria</taxon>
        <taxon>Archosauria</taxon>
        <taxon>Dinosauria</taxon>
        <taxon>Saurischia</taxon>
        <taxon>Theropoda</taxon>
        <taxon>Coelurosauria</taxon>
        <taxon>Aves</taxon>
        <taxon>Palaeognathae</taxon>
        <taxon>Casuariiformes</taxon>
        <taxon>Casuariidae</taxon>
        <taxon>Casuarius</taxon>
    </lineage>
</organism>
<dbReference type="InterPro" id="IPR036179">
    <property type="entry name" value="Ig-like_dom_sf"/>
</dbReference>
<dbReference type="Proteomes" id="UP000524187">
    <property type="component" value="Unassembled WGS sequence"/>
</dbReference>
<sequence>SFLVAAAGRAQVRQELLAEATEGAGISITCSHPNIQTSNLIHWYWQLPGRGPTFITSVFKEPKEVRDPPGTLLVAADCCSNALQLARPRWWDAAVYYWAVGD</sequence>
<dbReference type="AlphaFoldDB" id="A0A7K8NWN9"/>
<name>A0A7K8NWN9_CASCA</name>
<reference evidence="1 2" key="1">
    <citation type="submission" date="2019-09" db="EMBL/GenBank/DDBJ databases">
        <title>Bird 10,000 Genomes (B10K) Project - Family phase.</title>
        <authorList>
            <person name="Zhang G."/>
        </authorList>
    </citation>
    <scope>NUCLEOTIDE SEQUENCE [LARGE SCALE GENOMIC DNA]</scope>
    <source>
        <strain evidence="1">B10K-LSUMZ-50683</strain>
        <tissue evidence="1">Muscle</tissue>
    </source>
</reference>
<keyword evidence="2" id="KW-1185">Reference proteome</keyword>
<feature type="non-terminal residue" evidence="1">
    <location>
        <position position="102"/>
    </location>
</feature>
<accession>A0A7K8NWN9</accession>
<comment type="caution">
    <text evidence="1">The sequence shown here is derived from an EMBL/GenBank/DDBJ whole genome shotgun (WGS) entry which is preliminary data.</text>
</comment>
<evidence type="ECO:0000313" key="1">
    <source>
        <dbReference type="EMBL" id="NXE57718.1"/>
    </source>
</evidence>
<protein>
    <submittedName>
        <fullName evidence="1">TVA4 protein</fullName>
    </submittedName>
</protein>
<dbReference type="EMBL" id="VWPT01000534">
    <property type="protein sequence ID" value="NXE57718.1"/>
    <property type="molecule type" value="Genomic_DNA"/>
</dbReference>
<dbReference type="InterPro" id="IPR013783">
    <property type="entry name" value="Ig-like_fold"/>
</dbReference>
<feature type="non-terminal residue" evidence="1">
    <location>
        <position position="1"/>
    </location>
</feature>
<dbReference type="Gene3D" id="2.60.40.10">
    <property type="entry name" value="Immunoglobulins"/>
    <property type="match status" value="1"/>
</dbReference>
<dbReference type="SUPFAM" id="SSF48726">
    <property type="entry name" value="Immunoglobulin"/>
    <property type="match status" value="1"/>
</dbReference>
<proteinExistence type="predicted"/>
<gene>
    <name evidence="1" type="primary">Trav4</name>
    <name evidence="1" type="ORF">CASCAS_R07195</name>
</gene>